<dbReference type="PANTHER" id="PTHR21310">
    <property type="entry name" value="AMINOGLYCOSIDE PHOSPHOTRANSFERASE-RELATED-RELATED"/>
    <property type="match status" value="1"/>
</dbReference>
<keyword evidence="4" id="KW-1185">Reference proteome</keyword>
<protein>
    <recommendedName>
        <fullName evidence="2">Aminoglycoside phosphotransferase domain-containing protein</fullName>
    </recommendedName>
</protein>
<evidence type="ECO:0000259" key="2">
    <source>
        <dbReference type="Pfam" id="PF01636"/>
    </source>
</evidence>
<evidence type="ECO:0000256" key="1">
    <source>
        <dbReference type="SAM" id="MobiDB-lite"/>
    </source>
</evidence>
<dbReference type="PANTHER" id="PTHR21310:SF56">
    <property type="entry name" value="AMINOGLYCOSIDE PHOSPHOTRANSFERASE DOMAIN-CONTAINING PROTEIN"/>
    <property type="match status" value="1"/>
</dbReference>
<dbReference type="GeneID" id="95980189"/>
<feature type="region of interest" description="Disordered" evidence="1">
    <location>
        <begin position="1"/>
        <end position="28"/>
    </location>
</feature>
<feature type="compositionally biased region" description="Low complexity" evidence="1">
    <location>
        <begin position="12"/>
        <end position="25"/>
    </location>
</feature>
<organism evidence="3 4">
    <name type="scientific">Neodothiora populina</name>
    <dbReference type="NCBI Taxonomy" id="2781224"/>
    <lineage>
        <taxon>Eukaryota</taxon>
        <taxon>Fungi</taxon>
        <taxon>Dikarya</taxon>
        <taxon>Ascomycota</taxon>
        <taxon>Pezizomycotina</taxon>
        <taxon>Dothideomycetes</taxon>
        <taxon>Dothideomycetidae</taxon>
        <taxon>Dothideales</taxon>
        <taxon>Dothioraceae</taxon>
        <taxon>Neodothiora</taxon>
    </lineage>
</organism>
<comment type="caution">
    <text evidence="3">The sequence shown here is derived from an EMBL/GenBank/DDBJ whole genome shotgun (WGS) entry which is preliminary data.</text>
</comment>
<reference evidence="3 4" key="1">
    <citation type="submission" date="2024-07" db="EMBL/GenBank/DDBJ databases">
        <title>Draft sequence of the Neodothiora populina.</title>
        <authorList>
            <person name="Drown D.D."/>
            <person name="Schuette U.S."/>
            <person name="Buechlein A.B."/>
            <person name="Rusch D.R."/>
            <person name="Winton L.W."/>
            <person name="Adams G.A."/>
        </authorList>
    </citation>
    <scope>NUCLEOTIDE SEQUENCE [LARGE SCALE GENOMIC DNA]</scope>
    <source>
        <strain evidence="3 4">CPC 39397</strain>
    </source>
</reference>
<dbReference type="InterPro" id="IPR011009">
    <property type="entry name" value="Kinase-like_dom_sf"/>
</dbReference>
<dbReference type="EMBL" id="JBFMKM010000014">
    <property type="protein sequence ID" value="KAL1297983.1"/>
    <property type="molecule type" value="Genomic_DNA"/>
</dbReference>
<name>A0ABR3P5J4_9PEZI</name>
<gene>
    <name evidence="3" type="ORF">AAFC00_006490</name>
</gene>
<dbReference type="SUPFAM" id="SSF56112">
    <property type="entry name" value="Protein kinase-like (PK-like)"/>
    <property type="match status" value="1"/>
</dbReference>
<sequence>MVDKPASQACESDASSSTTPNSTSTYQYSHEPFSSFRHKIACLTQELGITLDGIERLQGGSFNRVVAAILHVSHEVTAASKDVGVILRIPRWLNEDIPSHRHVQDQAAILGLAATIGVPAPEVLAYDSTKDNAIGSPFSLQTRLGGTPLSQVYNDMSLAEKLNMSDELVRILASFETVQFANSGRLACGQRRLEQLELPLQSLSSYQYSAAAEDVDVVSFGTGEVDDRDKSQASPDVITLLTIRAIEQVDGVPEDETFSSSIKQYYDGDVDLLPPKLYAEGGGRISKEDMEIKCHFERAFVDNLYSERHGDKAMNAYFDDAYGRGRWIRRVWRFAKDGFTDTSHIDRLKKLEQDWAESKARRS</sequence>
<evidence type="ECO:0000313" key="3">
    <source>
        <dbReference type="EMBL" id="KAL1297983.1"/>
    </source>
</evidence>
<dbReference type="Pfam" id="PF01636">
    <property type="entry name" value="APH"/>
    <property type="match status" value="1"/>
</dbReference>
<evidence type="ECO:0000313" key="4">
    <source>
        <dbReference type="Proteomes" id="UP001562354"/>
    </source>
</evidence>
<dbReference type="Proteomes" id="UP001562354">
    <property type="component" value="Unassembled WGS sequence"/>
</dbReference>
<accession>A0ABR3P5J4</accession>
<proteinExistence type="predicted"/>
<dbReference type="InterPro" id="IPR051678">
    <property type="entry name" value="AGP_Transferase"/>
</dbReference>
<dbReference type="InterPro" id="IPR002575">
    <property type="entry name" value="Aminoglycoside_PTrfase"/>
</dbReference>
<dbReference type="RefSeq" id="XP_069197665.1">
    <property type="nucleotide sequence ID" value="XM_069346452.1"/>
</dbReference>
<feature type="domain" description="Aminoglycoside phosphotransferase" evidence="2">
    <location>
        <begin position="98"/>
        <end position="187"/>
    </location>
</feature>